<dbReference type="InterPro" id="IPR001810">
    <property type="entry name" value="F-box_dom"/>
</dbReference>
<protein>
    <recommendedName>
        <fullName evidence="1">F-box domain-containing protein</fullName>
    </recommendedName>
</protein>
<reference evidence="2 3" key="1">
    <citation type="submission" date="2014-09" db="EMBL/GenBank/DDBJ databases">
        <authorList>
            <person name="Ellenberger Sabrina"/>
        </authorList>
    </citation>
    <scope>NUCLEOTIDE SEQUENCE [LARGE SCALE GENOMIC DNA]</scope>
    <source>
        <strain evidence="2 3">CBS 412.66</strain>
    </source>
</reference>
<dbReference type="EMBL" id="LN732700">
    <property type="protein sequence ID" value="CEP15879.1"/>
    <property type="molecule type" value="Genomic_DNA"/>
</dbReference>
<keyword evidence="3" id="KW-1185">Reference proteome</keyword>
<proteinExistence type="predicted"/>
<evidence type="ECO:0000313" key="2">
    <source>
        <dbReference type="EMBL" id="CEP15879.1"/>
    </source>
</evidence>
<dbReference type="InterPro" id="IPR032675">
    <property type="entry name" value="LRR_dom_sf"/>
</dbReference>
<sequence length="598" mass="68741">MTKVHYWQNLPNELLEKIFGYIAGPKLSWLESAEALAESQLVCRKWYYCARFEQTKSLKSIKLKRYTVRKFIKMLERTSDTSRLGEYVRNVDFGHTIKYEAKNSLDVILKHIPNVETVGSLENSSFKSYYHVWDSILESNTEFPYLKQIFLGKWRIQDKAKYTKLALKSKDSLASLVLFPGSGDINQDTDYCALKKKMHEFKSLEQLQLWGDDTMNSSLITEMDDIINAGHPTVYSLKLDSCDFSNNNSYTKKISKNNTITNLHIVDSMLSISTIKYFAAKLKSLEALEYSICFENDCESITGEEHSQWWNEVARLPCQRYDMCIDYWNAQDYLHLIRGGASLLSTIQTGPTELNLNITAGLDKPHVFKMTKNNSCVRLFEMETRKKFLESVDFNQIYHCIQPNLPDIIKISSSASLEYIFKKTRTDMMHKYMNWNILDFVIAVIGNKPKSVVHLDGMVFSDVKDTMQMTQGLVSGKANVSELKLSNCIIHSNKLPEVSLKLPQVNRLIVDNCEIMSENEKQLEISLSTTKLGRLELNLENQPCTIVVSTDISEKTYKYDNGTYQEVAKEEANDTFIYIRCKALKSLVVSGEQVFETN</sequence>
<evidence type="ECO:0000313" key="3">
    <source>
        <dbReference type="Proteomes" id="UP000054107"/>
    </source>
</evidence>
<dbReference type="AlphaFoldDB" id="A0A0B7NK48"/>
<accession>A0A0B7NK48</accession>
<dbReference type="Gene3D" id="3.80.10.10">
    <property type="entry name" value="Ribonuclease Inhibitor"/>
    <property type="match status" value="1"/>
</dbReference>
<gene>
    <name evidence="2" type="primary">PARPA_10123.1 scaffold 39588</name>
</gene>
<organism evidence="2 3">
    <name type="scientific">Parasitella parasitica</name>
    <dbReference type="NCBI Taxonomy" id="35722"/>
    <lineage>
        <taxon>Eukaryota</taxon>
        <taxon>Fungi</taxon>
        <taxon>Fungi incertae sedis</taxon>
        <taxon>Mucoromycota</taxon>
        <taxon>Mucoromycotina</taxon>
        <taxon>Mucoromycetes</taxon>
        <taxon>Mucorales</taxon>
        <taxon>Mucorineae</taxon>
        <taxon>Mucoraceae</taxon>
        <taxon>Parasitella</taxon>
    </lineage>
</organism>
<dbReference type="SUPFAM" id="SSF52047">
    <property type="entry name" value="RNI-like"/>
    <property type="match status" value="1"/>
</dbReference>
<dbReference type="Pfam" id="PF12937">
    <property type="entry name" value="F-box-like"/>
    <property type="match status" value="1"/>
</dbReference>
<dbReference type="Proteomes" id="UP000054107">
    <property type="component" value="Unassembled WGS sequence"/>
</dbReference>
<dbReference type="Gene3D" id="1.20.1280.50">
    <property type="match status" value="1"/>
</dbReference>
<dbReference type="SUPFAM" id="SSF81383">
    <property type="entry name" value="F-box domain"/>
    <property type="match status" value="1"/>
</dbReference>
<evidence type="ECO:0000259" key="1">
    <source>
        <dbReference type="Pfam" id="PF12937"/>
    </source>
</evidence>
<dbReference type="InterPro" id="IPR036047">
    <property type="entry name" value="F-box-like_dom_sf"/>
</dbReference>
<feature type="domain" description="F-box" evidence="1">
    <location>
        <begin position="7"/>
        <end position="50"/>
    </location>
</feature>
<name>A0A0B7NK48_9FUNG</name>